<dbReference type="RefSeq" id="WP_138209642.1">
    <property type="nucleotide sequence ID" value="NZ_CBCRUQ010000016.1"/>
</dbReference>
<dbReference type="OrthoDB" id="1957354at2"/>
<feature type="transmembrane region" description="Helical" evidence="1">
    <location>
        <begin position="20"/>
        <end position="53"/>
    </location>
</feature>
<keyword evidence="3" id="KW-1185">Reference proteome</keyword>
<protein>
    <submittedName>
        <fullName evidence="2">Uncharacterized protein</fullName>
    </submittedName>
</protein>
<evidence type="ECO:0000313" key="3">
    <source>
        <dbReference type="Proteomes" id="UP000308489"/>
    </source>
</evidence>
<organism evidence="2 3">
    <name type="scientific">Hathewaya histolytica</name>
    <name type="common">Clostridium histolyticum</name>
    <dbReference type="NCBI Taxonomy" id="1498"/>
    <lineage>
        <taxon>Bacteria</taxon>
        <taxon>Bacillati</taxon>
        <taxon>Bacillota</taxon>
        <taxon>Clostridia</taxon>
        <taxon>Eubacteriales</taxon>
        <taxon>Clostridiaceae</taxon>
        <taxon>Hathewaya</taxon>
    </lineage>
</organism>
<dbReference type="Proteomes" id="UP000308489">
    <property type="component" value="Chromosome 1"/>
</dbReference>
<dbReference type="EMBL" id="LR590481">
    <property type="protein sequence ID" value="VTQ86460.1"/>
    <property type="molecule type" value="Genomic_DNA"/>
</dbReference>
<keyword evidence="1" id="KW-0472">Membrane</keyword>
<accession>A0A4U9RCP7</accession>
<reference evidence="2 3" key="1">
    <citation type="submission" date="2019-05" db="EMBL/GenBank/DDBJ databases">
        <authorList>
            <consortium name="Pathogen Informatics"/>
        </authorList>
    </citation>
    <scope>NUCLEOTIDE SEQUENCE [LARGE SCALE GENOMIC DNA]</scope>
    <source>
        <strain evidence="2 3">NCTC503</strain>
    </source>
</reference>
<proteinExistence type="predicted"/>
<evidence type="ECO:0000256" key="1">
    <source>
        <dbReference type="SAM" id="Phobius"/>
    </source>
</evidence>
<evidence type="ECO:0000313" key="2">
    <source>
        <dbReference type="EMBL" id="VTQ86460.1"/>
    </source>
</evidence>
<gene>
    <name evidence="2" type="ORF">NCTC503_00933</name>
</gene>
<sequence>MENSFNKGVRDVKKNLQYIFLIILGVAVLNFLFKAALNIGILLLLGFGIYKLWEGSKKRFKNFKFKREKLNREKEINNLKENIGNTTYMEAEILKSNLEKSKNQSFNYVDVEYDEVK</sequence>
<dbReference type="AlphaFoldDB" id="A0A4U9RCP7"/>
<dbReference type="KEGG" id="hhw:NCTC503_00933"/>
<name>A0A4U9RCP7_HATHI</name>
<keyword evidence="1" id="KW-0812">Transmembrane</keyword>
<keyword evidence="1" id="KW-1133">Transmembrane helix</keyword>